<dbReference type="InterPro" id="IPR011527">
    <property type="entry name" value="ABC1_TM_dom"/>
</dbReference>
<reference evidence="15" key="2">
    <citation type="submission" date="2025-08" db="UniProtKB">
        <authorList>
            <consortium name="RefSeq"/>
        </authorList>
    </citation>
    <scope>IDENTIFICATION</scope>
    <source>
        <tissue evidence="15">Etiolated seedlings</tissue>
    </source>
</reference>
<proteinExistence type="inferred from homology"/>
<evidence type="ECO:0000256" key="11">
    <source>
        <dbReference type="SAM" id="Phobius"/>
    </source>
</evidence>
<feature type="transmembrane region" description="Helical" evidence="11">
    <location>
        <begin position="270"/>
        <end position="291"/>
    </location>
</feature>
<feature type="transmembrane region" description="Helical" evidence="11">
    <location>
        <begin position="303"/>
        <end position="322"/>
    </location>
</feature>
<keyword evidence="7" id="KW-0067">ATP-binding</keyword>
<keyword evidence="6" id="KW-0547">Nucleotide-binding</keyword>
<protein>
    <submittedName>
        <fullName evidence="15">ABC transporter B family member 15-like</fullName>
    </submittedName>
</protein>
<feature type="transmembrane region" description="Helical" evidence="11">
    <location>
        <begin position="670"/>
        <end position="692"/>
    </location>
</feature>
<dbReference type="PROSITE" id="PS50893">
    <property type="entry name" value="ABC_TRANSPORTER_2"/>
    <property type="match status" value="2"/>
</dbReference>
<evidence type="ECO:0000256" key="5">
    <source>
        <dbReference type="ARBA" id="ARBA00022737"/>
    </source>
</evidence>
<dbReference type="GO" id="GO:0005886">
    <property type="term" value="C:plasma membrane"/>
    <property type="evidence" value="ECO:0007669"/>
    <property type="project" value="UniProtKB-SubCell"/>
</dbReference>
<dbReference type="Pfam" id="PF00005">
    <property type="entry name" value="ABC_tran"/>
    <property type="match status" value="2"/>
</dbReference>
<feature type="domain" description="ABC transmembrane type-1" evidence="13">
    <location>
        <begin position="41"/>
        <end position="330"/>
    </location>
</feature>
<dbReference type="RefSeq" id="XP_004492229.1">
    <property type="nucleotide sequence ID" value="XM_004492172.3"/>
</dbReference>
<dbReference type="GO" id="GO:0016887">
    <property type="term" value="F:ATP hydrolysis activity"/>
    <property type="evidence" value="ECO:0007669"/>
    <property type="project" value="InterPro"/>
</dbReference>
<dbReference type="PROSITE" id="PS00211">
    <property type="entry name" value="ABC_TRANSPORTER_1"/>
    <property type="match status" value="2"/>
</dbReference>
<comment type="similarity">
    <text evidence="2">Belongs to the ABC transporter superfamily. ABCB family. Multidrug resistance exporter (TC 3.A.1.201) subfamily.</text>
</comment>
<name>A0A1S2XNY2_CICAR</name>
<feature type="domain" description="ABC transporter" evidence="12">
    <location>
        <begin position="365"/>
        <end position="601"/>
    </location>
</feature>
<keyword evidence="14" id="KW-1185">Reference proteome</keyword>
<feature type="transmembrane region" description="Helical" evidence="11">
    <location>
        <begin position="192"/>
        <end position="213"/>
    </location>
</feature>
<dbReference type="Proteomes" id="UP000087171">
    <property type="component" value="Chromosome Ca3"/>
</dbReference>
<sequence length="1239" mass="136609">MSGEHNKKGIDMINKENKKNMNGSIWSIFMHADREDLFLMVLGIIGAIGEGFTTPLILYLSSRMMNNIGSSSTMDGNTFIHNINKNAVAWLYLASATFVVCFLEGYCWTRTSGRQAARMRYRYLKAVLRQEVAYFDLQVTSTSEIITSVSNDSLIIQDVLSEKVPNFLMNISLFIGSYIVAFTMLWRLAIVAFPFLIFLVIPGLIYGKTLMSLASKIREEYNRAGIIAEQTISSIRTVHSFVGENKSMIAFSDALEGCVKLGLKQGLAKGLAIGSNGIVFAIWSFVCYYGSKLVMYHGAKGGTVFAVGASITVGGLGLGASLSNIKYLSEAISAGERIKRVIERVPMIDSDNTTGETLNNISGEVEFDHIDFAYPTRPETIILKNLCLKIPAGKTVALVGESGSGKSTLISLLQRFYDPIGGEIRVDGVSIHKLKIKWLRSIMGLVSQEPALFATSIKENIVFGKEDANDNEILEAAKISNAHDFIKLLPHGYHTQVGERGVQLSGGQKQRIAIARAIIKKPRILLLDEATSALDTESERHVQQALDNATTGCTAIIIAHRLSTIQNADDIAVMRDGKVTEIGSHEQLLQNSNGFYSSLVRLQQLNESKTESEETVTTTFTRSVDPTNSVENENVDIKMEIEMRNTASFWRLLLLNGPEWKQAVMGCLNAMVFGAVQPVYAFAMGSNIFVYFNSDYEEIKNKTRVYSLCFLGLSLISLVVNVGQHYNFGYMGEYLTKRVRESMLSKILTFEIGWFDRDQNSTGALCSRLANDANVVRSLVGDRMALLVQTFSAVVTAYTMGLVISWRLTIVMIAVQPIIIACFYTRRVLLKSMSSKSIKAQQQSSKLAAEAVSNLRTITAFSSQDRILKMLETAQQGPSNENFRQSWFAGFGLGFSQFLTSCSWALNFWYGGKLIADGNITRKSLFESFMIVVSTGRVIGDAGSMTKDLAKGSNVMDSIFAILDRCTKIEPNDPNGYKPDTLMGQIEFCDVHFAYPARLNVVIFQDFSIKIEARKSTALVGQSGSGKSTIIALIERFYDPLKGIVTIDGINIKSYNLKSLRKHIALVSQEPTLINGTIRDNIAYGTTCDNIDEIEIIEAARVANAHDFIASLKDGYETWCGDKGIQLSGGQKQRIAIARAMLRNPKMLLLDEATSALDNQSERVVQDALNRVMVGRTSVVVAHRMSTIRNCDVIVVLDKGKVIEIGTHEALLAKGPCGAYYSLVSLQTKNATTTKDTTN</sequence>
<evidence type="ECO:0000256" key="2">
    <source>
        <dbReference type="ARBA" id="ARBA00007577"/>
    </source>
</evidence>
<keyword evidence="10" id="KW-0325">Glycoprotein</keyword>
<dbReference type="Pfam" id="PF00664">
    <property type="entry name" value="ABC_membrane"/>
    <property type="match status" value="2"/>
</dbReference>
<dbReference type="PROSITE" id="PS50929">
    <property type="entry name" value="ABC_TM1F"/>
    <property type="match status" value="2"/>
</dbReference>
<dbReference type="FunFam" id="3.40.50.300:FF:000205">
    <property type="entry name" value="ABC transporter B family member 4"/>
    <property type="match status" value="2"/>
</dbReference>
<dbReference type="CDD" id="cd18577">
    <property type="entry name" value="ABC_6TM_Pgp_ABCB1_D1_like"/>
    <property type="match status" value="1"/>
</dbReference>
<accession>A0A1S2XNY2</accession>
<dbReference type="FunFam" id="1.20.1560.10:FF:000029">
    <property type="entry name" value="ABC transporter B family member 1"/>
    <property type="match status" value="1"/>
</dbReference>
<dbReference type="PANTHER" id="PTHR45136">
    <property type="entry name" value="ABC TRANSPORTER DOMAIN-CONTAINING PROTEIN"/>
    <property type="match status" value="1"/>
</dbReference>
<evidence type="ECO:0000256" key="4">
    <source>
        <dbReference type="ARBA" id="ARBA00022692"/>
    </source>
</evidence>
<dbReference type="CDD" id="cd03249">
    <property type="entry name" value="ABC_MTABC3_MDL1_MDL2"/>
    <property type="match status" value="2"/>
</dbReference>
<feature type="transmembrane region" description="Helical" evidence="11">
    <location>
        <begin position="784"/>
        <end position="804"/>
    </location>
</feature>
<feature type="transmembrane region" description="Helical" evidence="11">
    <location>
        <begin position="89"/>
        <end position="109"/>
    </location>
</feature>
<feature type="domain" description="ABC transporter" evidence="12">
    <location>
        <begin position="986"/>
        <end position="1224"/>
    </location>
</feature>
<dbReference type="GO" id="GO:0140359">
    <property type="term" value="F:ABC-type transporter activity"/>
    <property type="evidence" value="ECO:0007669"/>
    <property type="project" value="InterPro"/>
</dbReference>
<keyword evidence="8 11" id="KW-1133">Transmembrane helix</keyword>
<dbReference type="KEGG" id="cam:101489264"/>
<gene>
    <name evidence="15" type="primary">LOC101489264</name>
</gene>
<dbReference type="CDD" id="cd18578">
    <property type="entry name" value="ABC_6TM_Pgp_ABCB1_D2_like"/>
    <property type="match status" value="1"/>
</dbReference>
<dbReference type="eggNOG" id="KOG0055">
    <property type="taxonomic scope" value="Eukaryota"/>
</dbReference>
<evidence type="ECO:0000256" key="9">
    <source>
        <dbReference type="ARBA" id="ARBA00023136"/>
    </source>
</evidence>
<dbReference type="InterPro" id="IPR036640">
    <property type="entry name" value="ABC1_TM_sf"/>
</dbReference>
<evidence type="ECO:0000313" key="15">
    <source>
        <dbReference type="RefSeq" id="XP_004492229.1"/>
    </source>
</evidence>
<feature type="domain" description="ABC transmembrane type-1" evidence="13">
    <location>
        <begin position="670"/>
        <end position="951"/>
    </location>
</feature>
<dbReference type="GeneID" id="101489264"/>
<dbReference type="InterPro" id="IPR027417">
    <property type="entry name" value="P-loop_NTPase"/>
</dbReference>
<dbReference type="InterPro" id="IPR003593">
    <property type="entry name" value="AAA+_ATPase"/>
</dbReference>
<evidence type="ECO:0000256" key="3">
    <source>
        <dbReference type="ARBA" id="ARBA00022448"/>
    </source>
</evidence>
<keyword evidence="5" id="KW-0677">Repeat</keyword>
<evidence type="ECO:0000313" key="14">
    <source>
        <dbReference type="Proteomes" id="UP000087171"/>
    </source>
</evidence>
<dbReference type="Gene3D" id="3.40.50.300">
    <property type="entry name" value="P-loop containing nucleotide triphosphate hydrolases"/>
    <property type="match status" value="2"/>
</dbReference>
<keyword evidence="4 11" id="KW-0812">Transmembrane</keyword>
<dbReference type="AlphaFoldDB" id="A0A1S2XNY2"/>
<dbReference type="SMART" id="SM00382">
    <property type="entry name" value="AAA"/>
    <property type="match status" value="2"/>
</dbReference>
<dbReference type="FunFam" id="1.20.1560.10:FF:000126">
    <property type="entry name" value="Putative ABC transporter B family member 8"/>
    <property type="match status" value="1"/>
</dbReference>
<evidence type="ECO:0000256" key="6">
    <source>
        <dbReference type="ARBA" id="ARBA00022741"/>
    </source>
</evidence>
<evidence type="ECO:0000256" key="7">
    <source>
        <dbReference type="ARBA" id="ARBA00022840"/>
    </source>
</evidence>
<reference evidence="14" key="1">
    <citation type="journal article" date="2013" name="Nat. Biotechnol.">
        <title>Draft genome sequence of chickpea (Cicer arietinum) provides a resource for trait improvement.</title>
        <authorList>
            <person name="Varshney R.K."/>
            <person name="Song C."/>
            <person name="Saxena R.K."/>
            <person name="Azam S."/>
            <person name="Yu S."/>
            <person name="Sharpe A.G."/>
            <person name="Cannon S."/>
            <person name="Baek J."/>
            <person name="Rosen B.D."/>
            <person name="Tar'an B."/>
            <person name="Millan T."/>
            <person name="Zhang X."/>
            <person name="Ramsay L.D."/>
            <person name="Iwata A."/>
            <person name="Wang Y."/>
            <person name="Nelson W."/>
            <person name="Farmer A.D."/>
            <person name="Gaur P.M."/>
            <person name="Soderlund C."/>
            <person name="Penmetsa R.V."/>
            <person name="Xu C."/>
            <person name="Bharti A.K."/>
            <person name="He W."/>
            <person name="Winter P."/>
            <person name="Zhao S."/>
            <person name="Hane J.K."/>
            <person name="Carrasquilla-Garcia N."/>
            <person name="Condie J.A."/>
            <person name="Upadhyaya H.D."/>
            <person name="Luo M.C."/>
            <person name="Thudi M."/>
            <person name="Gowda C.L."/>
            <person name="Singh N.P."/>
            <person name="Lichtenzveig J."/>
            <person name="Gali K.K."/>
            <person name="Rubio J."/>
            <person name="Nadarajan N."/>
            <person name="Dolezel J."/>
            <person name="Bansal K.C."/>
            <person name="Xu X."/>
            <person name="Edwards D."/>
            <person name="Zhang G."/>
            <person name="Kahl G."/>
            <person name="Gil J."/>
            <person name="Singh K.B."/>
            <person name="Datta S.K."/>
            <person name="Jackson S.A."/>
            <person name="Wang J."/>
            <person name="Cook D.R."/>
        </authorList>
    </citation>
    <scope>NUCLEOTIDE SEQUENCE [LARGE SCALE GENOMIC DNA]</scope>
    <source>
        <strain evidence="14">cv. CDC Frontier</strain>
    </source>
</reference>
<evidence type="ECO:0000259" key="12">
    <source>
        <dbReference type="PROSITE" id="PS50893"/>
    </source>
</evidence>
<feature type="transmembrane region" description="Helical" evidence="11">
    <location>
        <begin position="810"/>
        <end position="829"/>
    </location>
</feature>
<dbReference type="InterPro" id="IPR017871">
    <property type="entry name" value="ABC_transporter-like_CS"/>
</dbReference>
<feature type="transmembrane region" description="Helical" evidence="11">
    <location>
        <begin position="704"/>
        <end position="723"/>
    </location>
</feature>
<dbReference type="Gene3D" id="1.20.1560.10">
    <property type="entry name" value="ABC transporter type 1, transmembrane domain"/>
    <property type="match status" value="1"/>
</dbReference>
<dbReference type="SUPFAM" id="SSF90123">
    <property type="entry name" value="ABC transporter transmembrane region"/>
    <property type="match status" value="2"/>
</dbReference>
<evidence type="ECO:0000256" key="8">
    <source>
        <dbReference type="ARBA" id="ARBA00022989"/>
    </source>
</evidence>
<evidence type="ECO:0000259" key="13">
    <source>
        <dbReference type="PROSITE" id="PS50929"/>
    </source>
</evidence>
<dbReference type="GO" id="GO:0005524">
    <property type="term" value="F:ATP binding"/>
    <property type="evidence" value="ECO:0007669"/>
    <property type="project" value="UniProtKB-KW"/>
</dbReference>
<keyword evidence="3" id="KW-0813">Transport</keyword>
<evidence type="ECO:0000256" key="10">
    <source>
        <dbReference type="ARBA" id="ARBA00023180"/>
    </source>
</evidence>
<comment type="subcellular location">
    <subcellularLocation>
        <location evidence="1">Cell membrane</location>
        <topology evidence="1">Multi-pass membrane protein</topology>
    </subcellularLocation>
</comment>
<dbReference type="PANTHER" id="PTHR45136:SF2">
    <property type="entry name" value="ABC TRANSPORTER DOMAIN-CONTAINING PROTEIN"/>
    <property type="match status" value="1"/>
</dbReference>
<dbReference type="SUPFAM" id="SSF52540">
    <property type="entry name" value="P-loop containing nucleoside triphosphate hydrolases"/>
    <property type="match status" value="2"/>
</dbReference>
<dbReference type="InterPro" id="IPR003439">
    <property type="entry name" value="ABC_transporter-like_ATP-bd"/>
</dbReference>
<evidence type="ECO:0000256" key="1">
    <source>
        <dbReference type="ARBA" id="ARBA00004651"/>
    </source>
</evidence>
<dbReference type="PaxDb" id="3827-XP_004492229.1"/>
<keyword evidence="9 11" id="KW-0472">Membrane</keyword>
<organism evidence="14 15">
    <name type="scientific">Cicer arietinum</name>
    <name type="common">Chickpea</name>
    <name type="synonym">Garbanzo</name>
    <dbReference type="NCBI Taxonomy" id="3827"/>
    <lineage>
        <taxon>Eukaryota</taxon>
        <taxon>Viridiplantae</taxon>
        <taxon>Streptophyta</taxon>
        <taxon>Embryophyta</taxon>
        <taxon>Tracheophyta</taxon>
        <taxon>Spermatophyta</taxon>
        <taxon>Magnoliopsida</taxon>
        <taxon>eudicotyledons</taxon>
        <taxon>Gunneridae</taxon>
        <taxon>Pentapetalae</taxon>
        <taxon>rosids</taxon>
        <taxon>fabids</taxon>
        <taxon>Fabales</taxon>
        <taxon>Fabaceae</taxon>
        <taxon>Papilionoideae</taxon>
        <taxon>50 kb inversion clade</taxon>
        <taxon>NPAAA clade</taxon>
        <taxon>Hologalegina</taxon>
        <taxon>IRL clade</taxon>
        <taxon>Cicereae</taxon>
        <taxon>Cicer</taxon>
    </lineage>
</organism>
<dbReference type="OrthoDB" id="6500128at2759"/>
<feature type="transmembrane region" description="Helical" evidence="11">
    <location>
        <begin position="37"/>
        <end position="60"/>
    </location>
</feature>